<keyword evidence="2" id="KW-1133">Transmembrane helix</keyword>
<sequence length="916" mass="103464">MDYDRFDALLHYLFKQTQGDAWFKPDEEITSGVAVRVNDSNPVEFRVFPYENIALEPFELNPVVAVKARNAAVHAALAEISQDDNCVFVDSDTRIQVLETMSMLPHAEKEQCAAFIRDERVLVIWSDSLHNIVPVYQDLEQRLIKLLWHPRLGTPTGASTLGRDSPSRPPSSTLSRAELITPQHDDRYEGNTEAKTSILSHSGSQNEVDIDILHDQEEDRPVQILAPIYTGLGAGLACVFMGAGISRILQEWMLDGSFTRFALFATLPFLYCVSLFFTLQIIQNITMAIGPVAHFHSNSKYFSAVKPRANKLVDNNLPHITIQMPVYRENLESVLIPSVQSIKRAMQTYARQGGSSSIFINDDGLRTLPPSERNERIAYYAEQNIGWVARPAHSNNPDGFKRAGLSILIRNNLDLNSVLSALSLSRKLERHLERLMAEPKAEGRPESTADFSMNKGHSLGFGRHGLHYQNFDESLTGGSRAPSVFKSDSNPSDELEERALNMAIEEVYEESNRKFLPWAANGKASRLGEIILLVDSDTIVPVDCLRDAAREMRASPAVAIIQHESAILKVAHHYLENGLAYLTHRITRTISLACANGEVPPFMGHNAFLRWSAIQDVAFIDSEGKNEKFWSESNVSEDFDMALRLLMNGYILRWATYSNGEFKEGVSLTVDDELNRWQKYAYGCSEILFNPFIQWFRRGPIAPLFFRFLWSRAPMHYKFSVLACTSSPYKHGIAASLTIAILNFALLGFQFHVDGFYMHNFEIWLACMVVFFGSGSVGYSLFEYRVGAKHLFISFFRNFIWIPMLFIFFSGLSIPLSQSILAHMFSYNISWSATVKEVRRSNFFKEIPKIYRRFWFSLLVSFVTLAGVIVCSTSLIPIGWRVVGSAWGVILPVVVGAACHLLFPVVLNPWLMVFSY</sequence>
<dbReference type="OrthoDB" id="38531at2759"/>
<name>A0A6A4H6J0_9AGAR</name>
<dbReference type="InterPro" id="IPR029044">
    <property type="entry name" value="Nucleotide-diphossugar_trans"/>
</dbReference>
<feature type="transmembrane region" description="Helical" evidence="2">
    <location>
        <begin position="854"/>
        <end position="880"/>
    </location>
</feature>
<evidence type="ECO:0000259" key="3">
    <source>
        <dbReference type="Pfam" id="PF13632"/>
    </source>
</evidence>
<proteinExistence type="predicted"/>
<feature type="domain" description="Glycosyltransferase 2-like" evidence="3">
    <location>
        <begin position="530"/>
        <end position="745"/>
    </location>
</feature>
<keyword evidence="2" id="KW-0812">Transmembrane</keyword>
<evidence type="ECO:0000256" key="1">
    <source>
        <dbReference type="SAM" id="MobiDB-lite"/>
    </source>
</evidence>
<dbReference type="Pfam" id="PF13632">
    <property type="entry name" value="Glyco_trans_2_3"/>
    <property type="match status" value="1"/>
</dbReference>
<dbReference type="SUPFAM" id="SSF53448">
    <property type="entry name" value="Nucleotide-diphospho-sugar transferases"/>
    <property type="match status" value="1"/>
</dbReference>
<feature type="domain" description="DUF7928" evidence="4">
    <location>
        <begin position="4"/>
        <end position="151"/>
    </location>
</feature>
<dbReference type="PANTHER" id="PTHR35408:SF3">
    <property type="entry name" value="GLYCOSYLTRANSFERASE 2-LIKE DOMAIN-CONTAINING PROTEIN"/>
    <property type="match status" value="1"/>
</dbReference>
<dbReference type="AlphaFoldDB" id="A0A6A4H6J0"/>
<gene>
    <name evidence="5" type="ORF">BT96DRAFT_959226</name>
</gene>
<feature type="transmembrane region" description="Helical" evidence="2">
    <location>
        <begin position="794"/>
        <end position="816"/>
    </location>
</feature>
<evidence type="ECO:0000259" key="4">
    <source>
        <dbReference type="Pfam" id="PF25550"/>
    </source>
</evidence>
<evidence type="ECO:0000313" key="5">
    <source>
        <dbReference type="EMBL" id="KAE9392815.1"/>
    </source>
</evidence>
<dbReference type="Proteomes" id="UP000799118">
    <property type="component" value="Unassembled WGS sequence"/>
</dbReference>
<dbReference type="InterPro" id="IPR057688">
    <property type="entry name" value="DUF7928"/>
</dbReference>
<dbReference type="Pfam" id="PF25550">
    <property type="entry name" value="DUF7928"/>
    <property type="match status" value="1"/>
</dbReference>
<accession>A0A6A4H6J0</accession>
<feature type="transmembrane region" description="Helical" evidence="2">
    <location>
        <begin position="886"/>
        <end position="907"/>
    </location>
</feature>
<evidence type="ECO:0000256" key="2">
    <source>
        <dbReference type="SAM" id="Phobius"/>
    </source>
</evidence>
<organism evidence="5 6">
    <name type="scientific">Gymnopus androsaceus JB14</name>
    <dbReference type="NCBI Taxonomy" id="1447944"/>
    <lineage>
        <taxon>Eukaryota</taxon>
        <taxon>Fungi</taxon>
        <taxon>Dikarya</taxon>
        <taxon>Basidiomycota</taxon>
        <taxon>Agaricomycotina</taxon>
        <taxon>Agaricomycetes</taxon>
        <taxon>Agaricomycetidae</taxon>
        <taxon>Agaricales</taxon>
        <taxon>Marasmiineae</taxon>
        <taxon>Omphalotaceae</taxon>
        <taxon>Gymnopus</taxon>
    </lineage>
</organism>
<keyword evidence="2" id="KW-0472">Membrane</keyword>
<protein>
    <submittedName>
        <fullName evidence="5">Uncharacterized protein</fullName>
    </submittedName>
</protein>
<feature type="transmembrane region" description="Helical" evidence="2">
    <location>
        <begin position="763"/>
        <end position="782"/>
    </location>
</feature>
<feature type="region of interest" description="Disordered" evidence="1">
    <location>
        <begin position="157"/>
        <end position="177"/>
    </location>
</feature>
<evidence type="ECO:0000313" key="6">
    <source>
        <dbReference type="Proteomes" id="UP000799118"/>
    </source>
</evidence>
<dbReference type="EMBL" id="ML769587">
    <property type="protein sequence ID" value="KAE9392815.1"/>
    <property type="molecule type" value="Genomic_DNA"/>
</dbReference>
<feature type="transmembrane region" description="Helical" evidence="2">
    <location>
        <begin position="261"/>
        <end position="282"/>
    </location>
</feature>
<dbReference type="Gene3D" id="3.90.550.10">
    <property type="entry name" value="Spore Coat Polysaccharide Biosynthesis Protein SpsA, Chain A"/>
    <property type="match status" value="1"/>
</dbReference>
<feature type="transmembrane region" description="Helical" evidence="2">
    <location>
        <begin position="732"/>
        <end position="751"/>
    </location>
</feature>
<dbReference type="PANTHER" id="PTHR35408">
    <property type="entry name" value="CHROMOSOME 15, WHOLE GENOME SHOTGUN SEQUENCE"/>
    <property type="match status" value="1"/>
</dbReference>
<feature type="transmembrane region" description="Helical" evidence="2">
    <location>
        <begin position="228"/>
        <end position="249"/>
    </location>
</feature>
<reference evidence="5" key="1">
    <citation type="journal article" date="2019" name="Environ. Microbiol.">
        <title>Fungal ecological strategies reflected in gene transcription - a case study of two litter decomposers.</title>
        <authorList>
            <person name="Barbi F."/>
            <person name="Kohler A."/>
            <person name="Barry K."/>
            <person name="Baskaran P."/>
            <person name="Daum C."/>
            <person name="Fauchery L."/>
            <person name="Ihrmark K."/>
            <person name="Kuo A."/>
            <person name="LaButti K."/>
            <person name="Lipzen A."/>
            <person name="Morin E."/>
            <person name="Grigoriev I.V."/>
            <person name="Henrissat B."/>
            <person name="Lindahl B."/>
            <person name="Martin F."/>
        </authorList>
    </citation>
    <scope>NUCLEOTIDE SEQUENCE</scope>
    <source>
        <strain evidence="5">JB14</strain>
    </source>
</reference>
<keyword evidence="6" id="KW-1185">Reference proteome</keyword>
<dbReference type="InterPro" id="IPR001173">
    <property type="entry name" value="Glyco_trans_2-like"/>
</dbReference>